<keyword evidence="8" id="KW-0472">Membrane</keyword>
<dbReference type="Gene3D" id="3.40.390.10">
    <property type="entry name" value="Collagenase (Catalytic Domain)"/>
    <property type="match status" value="2"/>
</dbReference>
<comment type="cofactor">
    <cofactor evidence="1">
        <name>Zn(2+)</name>
        <dbReference type="ChEBI" id="CHEBI:29105"/>
    </cofactor>
</comment>
<dbReference type="InterPro" id="IPR000718">
    <property type="entry name" value="Peptidase_M13"/>
</dbReference>
<evidence type="ECO:0000256" key="1">
    <source>
        <dbReference type="ARBA" id="ARBA00001947"/>
    </source>
</evidence>
<dbReference type="InterPro" id="IPR008753">
    <property type="entry name" value="Peptidase_M13_N"/>
</dbReference>
<evidence type="ECO:0000256" key="6">
    <source>
        <dbReference type="ARBA" id="ARBA00022833"/>
    </source>
</evidence>
<keyword evidence="5" id="KW-0378">Hydrolase</keyword>
<dbReference type="InterPro" id="IPR042089">
    <property type="entry name" value="Peptidase_M13_dom_2"/>
</dbReference>
<proteinExistence type="inferred from homology"/>
<comment type="similarity">
    <text evidence="2">Belongs to the peptidase M13 family.</text>
</comment>
<feature type="domain" description="Peptidase M13 N-terminal" evidence="10">
    <location>
        <begin position="901"/>
        <end position="1342"/>
    </location>
</feature>
<accession>A0A914Z0G5</accession>
<dbReference type="GO" id="GO:0046872">
    <property type="term" value="F:metal ion binding"/>
    <property type="evidence" value="ECO:0007669"/>
    <property type="project" value="UniProtKB-KW"/>
</dbReference>
<dbReference type="GO" id="GO:0016485">
    <property type="term" value="P:protein processing"/>
    <property type="evidence" value="ECO:0007669"/>
    <property type="project" value="TreeGrafter"/>
</dbReference>
<evidence type="ECO:0000259" key="9">
    <source>
        <dbReference type="Pfam" id="PF01431"/>
    </source>
</evidence>
<keyword evidence="4" id="KW-0479">Metal-binding</keyword>
<feature type="domain" description="Peptidase M13 C-terminal" evidence="9">
    <location>
        <begin position="1404"/>
        <end position="1617"/>
    </location>
</feature>
<dbReference type="WBParaSite" id="PSU_v2.g5659.t1">
    <property type="protein sequence ID" value="PSU_v2.g5659.t1"/>
    <property type="gene ID" value="PSU_v2.g5659"/>
</dbReference>
<sequence>MVSNAVKAGVGLGTIGLVAVLAVSIVTLVKVYDKDNNTPAASTVINNYNNTNSYGNNNTEPEIIYVNETEYVYVPTIIYQDRTIVINNNTNTIHYLNNGTDPETIINIPTPVKSTAQQYKEAAKYLADSIDISVSPCDDFYQYACGKYNKTVSFDIAEVDNRMKMALALSTANSADPLPLQQIKAMYQVCLKDSPNMGNITANGTQILQIVYDFMKTTGIVFPLLTRNNTFQWSNATLNAKILGYLSGKYGVDTLISQYIDTNWKDPQGRQPYLLFLDQPLLSYDWTFYIGKTWDLTKPSLTKRVFNTLMNFNLISKVKLDTGLLNNTVAKIVQFEYILANNYSTDATTRWQSARSYNLITLRDFNNNFTSIDINTYLQNIAINVADGNVTNRIFDQNYQISIFEPYRLKQLNDALMNGFNGSIDASNFASYMYYRLLDSYSYLYPSIFKIEADEFLDSYKLKRPVLGRPRFEKNLRHKVSKLAKTDFQDIQLDCVADTINYFQYANARIFIDVIYPTEADRIRIKKTVGHIAESILVGMQSMIDQLSWMSRKSKLGAYSKIKNLVRNIAYPEWITDNGNLTRYYRNIDKYFLNTTDYLTMMDMMNVFNVRLAFDQLRRQNGTDRKEWNGPPGIVNAWYQPELNSISFPAGILRQPYFDPDWPASMNYGAMGVIAGHELTHGFDSSGTQWDGFGQLLGWIDPESQKYFNNMTQCVINEYSNFCPLNASYSPRCINGQQTVGENVADNGGIHSAFLAYRNIINFNGPDPVLPGDLVSLLNHDQLFFLSFAQVWCEPPPDPDREYEQILVDPHSPSKYRVFGTIQNFPAFRTAFNCPLGKPSSPINHCNVWITDVNITNDAVSSNILNVPPPPSITAKDSNLYTKYSQAEAFFKAALNLSADPCNDFYSYACGAYNKKLSFYIYRDNNYEVMAKQLEEMVKPGYNGDMLNSTAIDNTLAFYKSCKNVTDAMNSGNTLPEIKNGSVVKNVLDEFKALTNYSFNLCETGSQNSNNDPVTLANALAFLSIKYGTDTLISPFVDVNAKRDPHFAANFTLYIDQNTVTYSKPYYLPGAWEAFTKNALVKNAMKLVSNYTSSIGMTCPPAKLKNTINAIIEFEHLLATSFSTDETTRRNFTRWINPMNVSEIKTLATFVDWPTYVNQLSTLTNVNFTSASTVNNYRLLISEPTMLKALNDYFPKAGIDLVVKYLYYRLLLSQQQFVYVPPSTKNNYIAMYSEEAGHHIGQKTMKKDPYVSLTIINQTEMNCAEATLDYLQYANARVFTEALYNSDFQRQHIRNETGKVVNAIRNSMQAMLDDLTWISMDKGTQQAARDKIMDLQINLAYPDFILNNTQLDIYHEQLGDDFASLNYYEMLKRLTVFNQYQNYINLTSNYIDRSNFLGPPGTVNAWYQPELNSITIPEGILQQPYFDPDWPASIKFGAMGLIVGHELTHGFDDQGVQWDGQGVLNPWMSPEAQATFTDMAQCVVQEYDNFTAITNSSYNPTNINGEQTQGENIADNGGIHSAYLSYQRYVQLNGPDSQLPDTTFAQFTQDQLFFLGFAQVWCQSAPTDDTTYKQLLVDPHSPSKFRVFGTIQNFPAFRQAFNCPVGSVYAPQDHCSVWVPKK</sequence>
<dbReference type="GO" id="GO:0004222">
    <property type="term" value="F:metalloendopeptidase activity"/>
    <property type="evidence" value="ECO:0007669"/>
    <property type="project" value="InterPro"/>
</dbReference>
<dbReference type="InterPro" id="IPR018497">
    <property type="entry name" value="Peptidase_M13_C"/>
</dbReference>
<dbReference type="InterPro" id="IPR024079">
    <property type="entry name" value="MetalloPept_cat_dom_sf"/>
</dbReference>
<dbReference type="Pfam" id="PF01431">
    <property type="entry name" value="Peptidase_M13"/>
    <property type="match status" value="2"/>
</dbReference>
<evidence type="ECO:0000256" key="4">
    <source>
        <dbReference type="ARBA" id="ARBA00022723"/>
    </source>
</evidence>
<feature type="domain" description="Peptidase M13 N-terminal" evidence="10">
    <location>
        <begin position="136"/>
        <end position="572"/>
    </location>
</feature>
<reference evidence="12" key="1">
    <citation type="submission" date="2022-11" db="UniProtKB">
        <authorList>
            <consortium name="WormBaseParasite"/>
        </authorList>
    </citation>
    <scope>IDENTIFICATION</scope>
</reference>
<dbReference type="PANTHER" id="PTHR11733:SF240">
    <property type="entry name" value="GH14155P-RELATED"/>
    <property type="match status" value="1"/>
</dbReference>
<protein>
    <submittedName>
        <fullName evidence="12">Uncharacterized protein</fullName>
    </submittedName>
</protein>
<evidence type="ECO:0000259" key="10">
    <source>
        <dbReference type="Pfam" id="PF05649"/>
    </source>
</evidence>
<evidence type="ECO:0000256" key="7">
    <source>
        <dbReference type="ARBA" id="ARBA00023049"/>
    </source>
</evidence>
<dbReference type="PROSITE" id="PS51885">
    <property type="entry name" value="NEPRILYSIN"/>
    <property type="match status" value="1"/>
</dbReference>
<keyword evidence="8" id="KW-0812">Transmembrane</keyword>
<evidence type="ECO:0000256" key="5">
    <source>
        <dbReference type="ARBA" id="ARBA00022801"/>
    </source>
</evidence>
<name>A0A914Z0G5_9BILA</name>
<dbReference type="Pfam" id="PF05649">
    <property type="entry name" value="Peptidase_M13_N"/>
    <property type="match status" value="2"/>
</dbReference>
<dbReference type="SUPFAM" id="SSF55486">
    <property type="entry name" value="Metalloproteases ('zincins'), catalytic domain"/>
    <property type="match status" value="2"/>
</dbReference>
<keyword evidence="11" id="KW-1185">Reference proteome</keyword>
<dbReference type="CDD" id="cd08662">
    <property type="entry name" value="M13"/>
    <property type="match status" value="2"/>
</dbReference>
<dbReference type="Gene3D" id="1.10.1380.10">
    <property type="entry name" value="Neutral endopeptidase , domain2"/>
    <property type="match status" value="2"/>
</dbReference>
<evidence type="ECO:0000313" key="11">
    <source>
        <dbReference type="Proteomes" id="UP000887577"/>
    </source>
</evidence>
<keyword evidence="6" id="KW-0862">Zinc</keyword>
<keyword evidence="3" id="KW-0645">Protease</keyword>
<keyword evidence="8" id="KW-1133">Transmembrane helix</keyword>
<feature type="domain" description="Peptidase M13 C-terminal" evidence="9">
    <location>
        <begin position="636"/>
        <end position="848"/>
    </location>
</feature>
<keyword evidence="7" id="KW-0482">Metalloprotease</keyword>
<feature type="transmembrane region" description="Helical" evidence="8">
    <location>
        <begin position="12"/>
        <end position="32"/>
    </location>
</feature>
<evidence type="ECO:0000256" key="3">
    <source>
        <dbReference type="ARBA" id="ARBA00022670"/>
    </source>
</evidence>
<evidence type="ECO:0000256" key="8">
    <source>
        <dbReference type="SAM" id="Phobius"/>
    </source>
</evidence>
<dbReference type="Proteomes" id="UP000887577">
    <property type="component" value="Unplaced"/>
</dbReference>
<dbReference type="PANTHER" id="PTHR11733">
    <property type="entry name" value="ZINC METALLOPROTEASE FAMILY M13 NEPRILYSIN-RELATED"/>
    <property type="match status" value="1"/>
</dbReference>
<evidence type="ECO:0000256" key="2">
    <source>
        <dbReference type="ARBA" id="ARBA00007357"/>
    </source>
</evidence>
<organism evidence="11 12">
    <name type="scientific">Panagrolaimus superbus</name>
    <dbReference type="NCBI Taxonomy" id="310955"/>
    <lineage>
        <taxon>Eukaryota</taxon>
        <taxon>Metazoa</taxon>
        <taxon>Ecdysozoa</taxon>
        <taxon>Nematoda</taxon>
        <taxon>Chromadorea</taxon>
        <taxon>Rhabditida</taxon>
        <taxon>Tylenchina</taxon>
        <taxon>Panagrolaimomorpha</taxon>
        <taxon>Panagrolaimoidea</taxon>
        <taxon>Panagrolaimidae</taxon>
        <taxon>Panagrolaimus</taxon>
    </lineage>
</organism>
<dbReference type="PRINTS" id="PR00786">
    <property type="entry name" value="NEPRILYSIN"/>
</dbReference>
<evidence type="ECO:0000313" key="12">
    <source>
        <dbReference type="WBParaSite" id="PSU_v2.g5659.t1"/>
    </source>
</evidence>
<dbReference type="GO" id="GO:0005886">
    <property type="term" value="C:plasma membrane"/>
    <property type="evidence" value="ECO:0007669"/>
    <property type="project" value="TreeGrafter"/>
</dbReference>